<proteinExistence type="predicted"/>
<dbReference type="AlphaFoldDB" id="A0A383CLG6"/>
<dbReference type="EMBL" id="UINC01209554">
    <property type="protein sequence ID" value="SVE32615.1"/>
    <property type="molecule type" value="Genomic_DNA"/>
</dbReference>
<gene>
    <name evidence="1" type="ORF">METZ01_LOCUS485469</name>
</gene>
<reference evidence="1" key="1">
    <citation type="submission" date="2018-05" db="EMBL/GenBank/DDBJ databases">
        <authorList>
            <person name="Lanie J.A."/>
            <person name="Ng W.-L."/>
            <person name="Kazmierczak K.M."/>
            <person name="Andrzejewski T.M."/>
            <person name="Davidsen T.M."/>
            <person name="Wayne K.J."/>
            <person name="Tettelin H."/>
            <person name="Glass J.I."/>
            <person name="Rusch D."/>
            <person name="Podicherti R."/>
            <person name="Tsui H.-C.T."/>
            <person name="Winkler M.E."/>
        </authorList>
    </citation>
    <scope>NUCLEOTIDE SEQUENCE</scope>
</reference>
<evidence type="ECO:0000313" key="1">
    <source>
        <dbReference type="EMBL" id="SVE32615.1"/>
    </source>
</evidence>
<accession>A0A383CLG6</accession>
<sequence length="36" mass="3935">MSIAVVPEVLEVQVVPSEEVRMVPELPTETNNGLEV</sequence>
<name>A0A383CLG6_9ZZZZ</name>
<organism evidence="1">
    <name type="scientific">marine metagenome</name>
    <dbReference type="NCBI Taxonomy" id="408172"/>
    <lineage>
        <taxon>unclassified sequences</taxon>
        <taxon>metagenomes</taxon>
        <taxon>ecological metagenomes</taxon>
    </lineage>
</organism>
<protein>
    <submittedName>
        <fullName evidence="1">Uncharacterized protein</fullName>
    </submittedName>
</protein>